<feature type="region of interest" description="Disordered" evidence="1">
    <location>
        <begin position="1"/>
        <end position="22"/>
    </location>
</feature>
<reference evidence="2 3" key="1">
    <citation type="submission" date="2019-06" db="EMBL/GenBank/DDBJ databases">
        <authorList>
            <person name="Burns M.A."/>
            <person name="Hill G.C."/>
            <person name="Wesley B.E."/>
            <person name="Womack T.V."/>
            <person name="Krukonis G.P."/>
            <person name="Delesalle V.A."/>
            <person name="Garlena R.A."/>
            <person name="Russell D.A."/>
            <person name="Pope W.H."/>
            <person name="Jacobs-Sera D."/>
            <person name="Hatfull G.F."/>
        </authorList>
    </citation>
    <scope>NUCLEOTIDE SEQUENCE [LARGE SCALE GENOMIC DNA]</scope>
</reference>
<feature type="region of interest" description="Disordered" evidence="1">
    <location>
        <begin position="86"/>
        <end position="122"/>
    </location>
</feature>
<dbReference type="GeneID" id="77924671"/>
<dbReference type="SUPFAM" id="SSF47413">
    <property type="entry name" value="lambda repressor-like DNA-binding domains"/>
    <property type="match status" value="1"/>
</dbReference>
<dbReference type="GO" id="GO:0003677">
    <property type="term" value="F:DNA binding"/>
    <property type="evidence" value="ECO:0007669"/>
    <property type="project" value="InterPro"/>
</dbReference>
<evidence type="ECO:0000313" key="3">
    <source>
        <dbReference type="Proteomes" id="UP000319596"/>
    </source>
</evidence>
<proteinExistence type="predicted"/>
<dbReference type="KEGG" id="vg:77924671"/>
<name>A0A514U137_9CAUD</name>
<accession>A0A514U137</accession>
<dbReference type="InterPro" id="IPR010982">
    <property type="entry name" value="Lambda_DNA-bd_dom_sf"/>
</dbReference>
<dbReference type="RefSeq" id="YP_010649153.1">
    <property type="nucleotide sequence ID" value="NC_070764.1"/>
</dbReference>
<evidence type="ECO:0000256" key="1">
    <source>
        <dbReference type="SAM" id="MobiDB-lite"/>
    </source>
</evidence>
<organism evidence="2 3">
    <name type="scientific">Gordonia phage Phendrix</name>
    <dbReference type="NCBI Taxonomy" id="2593335"/>
    <lineage>
        <taxon>Viruses</taxon>
        <taxon>Duplodnaviria</taxon>
        <taxon>Heunggongvirae</taxon>
        <taxon>Uroviricota</taxon>
        <taxon>Caudoviricetes</taxon>
        <taxon>Godonkavirus</taxon>
        <taxon>Godonkavirus phendrix</taxon>
    </lineage>
</organism>
<sequence>MAKHISEYTSQTAAYRRGRQEKYAESVSSLQQLLVELVVNGMQREGISKSELSKRSGINPNTLAKLMTGKSHGHIDTWDALINAVRPKGESSGPSKVAKRNRSTAKGSVRKGLGSTRGRSKS</sequence>
<dbReference type="Proteomes" id="UP000319596">
    <property type="component" value="Segment"/>
</dbReference>
<gene>
    <name evidence="2" type="primary">109</name>
    <name evidence="2" type="ORF">SEA_PHENDRIX_109</name>
</gene>
<protein>
    <submittedName>
        <fullName evidence="2">Helix-turn-helix DNA binding domain protein</fullName>
    </submittedName>
</protein>
<dbReference type="EMBL" id="MN096369">
    <property type="protein sequence ID" value="QDK02657.1"/>
    <property type="molecule type" value="Genomic_DNA"/>
</dbReference>
<evidence type="ECO:0000313" key="2">
    <source>
        <dbReference type="EMBL" id="QDK02657.1"/>
    </source>
</evidence>
<keyword evidence="3" id="KW-1185">Reference proteome</keyword>